<dbReference type="RefSeq" id="WP_174861510.1">
    <property type="nucleotide sequence ID" value="NZ_BIFH01000040.1"/>
</dbReference>
<keyword evidence="3" id="KW-0274">FAD</keyword>
<dbReference type="EMBL" id="BIFH01000040">
    <property type="protein sequence ID" value="GCE00555.1"/>
    <property type="molecule type" value="Genomic_DNA"/>
</dbReference>
<evidence type="ECO:0000256" key="2">
    <source>
        <dbReference type="ARBA" id="ARBA00022630"/>
    </source>
</evidence>
<evidence type="ECO:0000256" key="4">
    <source>
        <dbReference type="ARBA" id="ARBA00023002"/>
    </source>
</evidence>
<organism evidence="6 7">
    <name type="scientific">Embleya hyalina</name>
    <dbReference type="NCBI Taxonomy" id="516124"/>
    <lineage>
        <taxon>Bacteria</taxon>
        <taxon>Bacillati</taxon>
        <taxon>Actinomycetota</taxon>
        <taxon>Actinomycetes</taxon>
        <taxon>Kitasatosporales</taxon>
        <taxon>Streptomycetaceae</taxon>
        <taxon>Embleya</taxon>
    </lineage>
</organism>
<dbReference type="Gene3D" id="3.50.50.60">
    <property type="entry name" value="FAD/NAD(P)-binding domain"/>
    <property type="match status" value="2"/>
</dbReference>
<keyword evidence="7" id="KW-1185">Reference proteome</keyword>
<protein>
    <submittedName>
        <fullName evidence="6">Ferredoxin reductase</fullName>
    </submittedName>
</protein>
<dbReference type="PANTHER" id="PTHR43557:SF2">
    <property type="entry name" value="RIESKE DOMAIN-CONTAINING PROTEIN-RELATED"/>
    <property type="match status" value="1"/>
</dbReference>
<dbReference type="PRINTS" id="PR00368">
    <property type="entry name" value="FADPNR"/>
</dbReference>
<keyword evidence="2" id="KW-0285">Flavoprotein</keyword>
<dbReference type="GO" id="GO:0016651">
    <property type="term" value="F:oxidoreductase activity, acting on NAD(P)H"/>
    <property type="evidence" value="ECO:0007669"/>
    <property type="project" value="TreeGrafter"/>
</dbReference>
<name>A0A401Z121_9ACTN</name>
<dbReference type="Proteomes" id="UP000286931">
    <property type="component" value="Unassembled WGS sequence"/>
</dbReference>
<comment type="cofactor">
    <cofactor evidence="1">
        <name>FAD</name>
        <dbReference type="ChEBI" id="CHEBI:57692"/>
    </cofactor>
</comment>
<proteinExistence type="predicted"/>
<dbReference type="InterPro" id="IPR016156">
    <property type="entry name" value="FAD/NAD-linked_Rdtase_dimer_sf"/>
</dbReference>
<dbReference type="AlphaFoldDB" id="A0A401Z121"/>
<comment type="caution">
    <text evidence="6">The sequence shown here is derived from an EMBL/GenBank/DDBJ whole genome shotgun (WGS) entry which is preliminary data.</text>
</comment>
<dbReference type="Gene3D" id="3.30.390.30">
    <property type="match status" value="1"/>
</dbReference>
<gene>
    <name evidence="6" type="ORF">EHYA_08281</name>
</gene>
<dbReference type="SUPFAM" id="SSF55424">
    <property type="entry name" value="FAD/NAD-linked reductases, dimerisation (C-terminal) domain"/>
    <property type="match status" value="1"/>
</dbReference>
<evidence type="ECO:0000259" key="5">
    <source>
        <dbReference type="Pfam" id="PF07992"/>
    </source>
</evidence>
<dbReference type="InterPro" id="IPR036188">
    <property type="entry name" value="FAD/NAD-bd_sf"/>
</dbReference>
<evidence type="ECO:0000313" key="7">
    <source>
        <dbReference type="Proteomes" id="UP000286931"/>
    </source>
</evidence>
<feature type="domain" description="FAD/NAD(P)-binding" evidence="5">
    <location>
        <begin position="5"/>
        <end position="291"/>
    </location>
</feature>
<dbReference type="PRINTS" id="PR00411">
    <property type="entry name" value="PNDRDTASEI"/>
</dbReference>
<dbReference type="InterPro" id="IPR050446">
    <property type="entry name" value="FAD-oxidoreductase/Apoptosis"/>
</dbReference>
<dbReference type="InterPro" id="IPR023753">
    <property type="entry name" value="FAD/NAD-binding_dom"/>
</dbReference>
<evidence type="ECO:0000256" key="3">
    <source>
        <dbReference type="ARBA" id="ARBA00022827"/>
    </source>
</evidence>
<evidence type="ECO:0000313" key="6">
    <source>
        <dbReference type="EMBL" id="GCE00555.1"/>
    </source>
</evidence>
<dbReference type="PANTHER" id="PTHR43557">
    <property type="entry name" value="APOPTOSIS-INDUCING FACTOR 1"/>
    <property type="match status" value="1"/>
</dbReference>
<reference evidence="6 7" key="1">
    <citation type="submission" date="2018-12" db="EMBL/GenBank/DDBJ databases">
        <title>Draft genome sequence of Embleya hyalina NBRC 13850T.</title>
        <authorList>
            <person name="Komaki H."/>
            <person name="Hosoyama A."/>
            <person name="Kimura A."/>
            <person name="Ichikawa N."/>
            <person name="Tamura T."/>
        </authorList>
    </citation>
    <scope>NUCLEOTIDE SEQUENCE [LARGE SCALE GENOMIC DNA]</scope>
    <source>
        <strain evidence="6 7">NBRC 13850</strain>
    </source>
</reference>
<dbReference type="GO" id="GO:0005737">
    <property type="term" value="C:cytoplasm"/>
    <property type="evidence" value="ECO:0007669"/>
    <property type="project" value="TreeGrafter"/>
</dbReference>
<accession>A0A401Z121</accession>
<dbReference type="Pfam" id="PF07992">
    <property type="entry name" value="Pyr_redox_2"/>
    <property type="match status" value="1"/>
</dbReference>
<evidence type="ECO:0000256" key="1">
    <source>
        <dbReference type="ARBA" id="ARBA00001974"/>
    </source>
</evidence>
<sequence length="393" mass="41620">MAGRRVVVVGASMGGLRAAEQLRAAGWTGGITVVGDEPHMPYNRPPLSKDVLAGDVTHAAVAFRPRTSCADVDWRLGEAVTGVDLEARRVRLAGGSSLSYAGLVVATGLRARRLGCPGPAVGRHVVRTLDDARRLRDALGPGRRVVIVGAGFIGCEVAATARLLGAEVTVVAPEAEPMYRPLGAELGAALRRRHTARGVRFELGRTVERLTGEGHVTGVVLDDGRTLAADAVVEAIGAVPNTEWLAGNSLDLTDGVRCDAALRVESRPDVVAVGDVARFANPRYDDVPRRVEHWSIPTDTARHAARTLAAHLSDTAPPAAPFAPLPGFWSDQYEDRLQSYGAPALGATDIRLLEGTWTTACAVGYHRDDTLVGVVSLTPGSHPLSTKYRSRLD</sequence>
<dbReference type="SUPFAM" id="SSF51905">
    <property type="entry name" value="FAD/NAD(P)-binding domain"/>
    <property type="match status" value="2"/>
</dbReference>
<keyword evidence="4" id="KW-0560">Oxidoreductase</keyword>